<dbReference type="Pfam" id="PF16178">
    <property type="entry name" value="Anoct_dimer"/>
    <property type="match status" value="1"/>
</dbReference>
<dbReference type="InterPro" id="IPR049452">
    <property type="entry name" value="Anoctamin_TM"/>
</dbReference>
<feature type="transmembrane region" description="Helical" evidence="8">
    <location>
        <begin position="583"/>
        <end position="606"/>
    </location>
</feature>
<keyword evidence="3" id="KW-1003">Cell membrane</keyword>
<evidence type="ECO:0000313" key="11">
    <source>
        <dbReference type="EMBL" id="KAG8224432.1"/>
    </source>
</evidence>
<dbReference type="GO" id="GO:0005254">
    <property type="term" value="F:chloride channel activity"/>
    <property type="evidence" value="ECO:0007669"/>
    <property type="project" value="TreeGrafter"/>
</dbReference>
<proteinExistence type="inferred from homology"/>
<keyword evidence="6 8" id="KW-0472">Membrane</keyword>
<evidence type="ECO:0000256" key="2">
    <source>
        <dbReference type="ARBA" id="ARBA00009671"/>
    </source>
</evidence>
<dbReference type="PANTHER" id="PTHR12308">
    <property type="entry name" value="ANOCTAMIN"/>
    <property type="match status" value="1"/>
</dbReference>
<dbReference type="EMBL" id="KZ308196">
    <property type="protein sequence ID" value="KAG8224432.1"/>
    <property type="molecule type" value="Genomic_DNA"/>
</dbReference>
<protein>
    <recommendedName>
        <fullName evidence="8">Anoctamin</fullName>
    </recommendedName>
</protein>
<feature type="transmembrane region" description="Helical" evidence="8">
    <location>
        <begin position="402"/>
        <end position="423"/>
    </location>
</feature>
<dbReference type="OrthoDB" id="296386at2759"/>
<feature type="domain" description="Anoctamin transmembrane" evidence="9">
    <location>
        <begin position="142"/>
        <end position="612"/>
    </location>
</feature>
<feature type="transmembrane region" description="Helical" evidence="8">
    <location>
        <begin position="536"/>
        <end position="562"/>
    </location>
</feature>
<dbReference type="GO" id="GO:0046983">
    <property type="term" value="F:protein dimerization activity"/>
    <property type="evidence" value="ECO:0007669"/>
    <property type="project" value="InterPro"/>
</dbReference>
<gene>
    <name evidence="11" type="ORF">J437_LFUL001382</name>
</gene>
<keyword evidence="7" id="KW-0325">Glycoprotein</keyword>
<evidence type="ECO:0000259" key="10">
    <source>
        <dbReference type="Pfam" id="PF16178"/>
    </source>
</evidence>
<feature type="transmembrane region" description="Helical" evidence="8">
    <location>
        <begin position="351"/>
        <end position="371"/>
    </location>
</feature>
<dbReference type="AlphaFoldDB" id="A0A8K0JXG4"/>
<comment type="subcellular location">
    <subcellularLocation>
        <location evidence="1">Cell membrane</location>
        <topology evidence="1">Multi-pass membrane protein</topology>
    </subcellularLocation>
    <subcellularLocation>
        <location evidence="8">Membrane</location>
        <topology evidence="8">Multi-pass membrane protein</topology>
    </subcellularLocation>
</comment>
<evidence type="ECO:0000256" key="8">
    <source>
        <dbReference type="RuleBase" id="RU280814"/>
    </source>
</evidence>
<keyword evidence="12" id="KW-1185">Reference proteome</keyword>
<organism evidence="11 12">
    <name type="scientific">Ladona fulva</name>
    <name type="common">Scarce chaser dragonfly</name>
    <name type="synonym">Libellula fulva</name>
    <dbReference type="NCBI Taxonomy" id="123851"/>
    <lineage>
        <taxon>Eukaryota</taxon>
        <taxon>Metazoa</taxon>
        <taxon>Ecdysozoa</taxon>
        <taxon>Arthropoda</taxon>
        <taxon>Hexapoda</taxon>
        <taxon>Insecta</taxon>
        <taxon>Pterygota</taxon>
        <taxon>Palaeoptera</taxon>
        <taxon>Odonata</taxon>
        <taxon>Epiprocta</taxon>
        <taxon>Anisoptera</taxon>
        <taxon>Libelluloidea</taxon>
        <taxon>Libellulidae</taxon>
        <taxon>Ladona</taxon>
    </lineage>
</organism>
<keyword evidence="4 8" id="KW-0812">Transmembrane</keyword>
<feature type="domain" description="Anoctamin dimerisation" evidence="10">
    <location>
        <begin position="9"/>
        <end position="139"/>
    </location>
</feature>
<keyword evidence="5 8" id="KW-1133">Transmembrane helix</keyword>
<name>A0A8K0JXG4_LADFU</name>
<evidence type="ECO:0000256" key="7">
    <source>
        <dbReference type="ARBA" id="ARBA00023180"/>
    </source>
</evidence>
<evidence type="ECO:0000256" key="3">
    <source>
        <dbReference type="ARBA" id="ARBA00022475"/>
    </source>
</evidence>
<evidence type="ECO:0000256" key="5">
    <source>
        <dbReference type="ARBA" id="ARBA00022989"/>
    </source>
</evidence>
<dbReference type="Proteomes" id="UP000792457">
    <property type="component" value="Unassembled WGS sequence"/>
</dbReference>
<evidence type="ECO:0000259" key="9">
    <source>
        <dbReference type="Pfam" id="PF04547"/>
    </source>
</evidence>
<comment type="caution">
    <text evidence="8">Lacks conserved residue(s) required for the propagation of feature annotation.</text>
</comment>
<comment type="similarity">
    <text evidence="2 8">Belongs to the anoctamin family.</text>
</comment>
<dbReference type="Pfam" id="PF04547">
    <property type="entry name" value="Anoctamin"/>
    <property type="match status" value="1"/>
</dbReference>
<evidence type="ECO:0000313" key="12">
    <source>
        <dbReference type="Proteomes" id="UP000792457"/>
    </source>
</evidence>
<reference evidence="11" key="2">
    <citation type="submission" date="2017-10" db="EMBL/GenBank/DDBJ databases">
        <title>Ladona fulva Genome sequencing and assembly.</title>
        <authorList>
            <person name="Murali S."/>
            <person name="Richards S."/>
            <person name="Bandaranaike D."/>
            <person name="Bellair M."/>
            <person name="Blankenburg K."/>
            <person name="Chao H."/>
            <person name="Dinh H."/>
            <person name="Doddapaneni H."/>
            <person name="Dugan-Rocha S."/>
            <person name="Elkadiri S."/>
            <person name="Gnanaolivu R."/>
            <person name="Hernandez B."/>
            <person name="Skinner E."/>
            <person name="Javaid M."/>
            <person name="Lee S."/>
            <person name="Li M."/>
            <person name="Ming W."/>
            <person name="Munidasa M."/>
            <person name="Muniz J."/>
            <person name="Nguyen L."/>
            <person name="Hughes D."/>
            <person name="Osuji N."/>
            <person name="Pu L.-L."/>
            <person name="Puazo M."/>
            <person name="Qu C."/>
            <person name="Quiroz J."/>
            <person name="Raj R."/>
            <person name="Weissenberger G."/>
            <person name="Xin Y."/>
            <person name="Zou X."/>
            <person name="Han Y."/>
            <person name="Worley K."/>
            <person name="Muzny D."/>
            <person name="Gibbs R."/>
        </authorList>
    </citation>
    <scope>NUCLEOTIDE SEQUENCE</scope>
    <source>
        <strain evidence="11">Sampled in the wild</strain>
    </source>
</reference>
<feature type="transmembrane region" description="Helical" evidence="8">
    <location>
        <begin position="310"/>
        <end position="331"/>
    </location>
</feature>
<evidence type="ECO:0000256" key="6">
    <source>
        <dbReference type="ARBA" id="ARBA00023136"/>
    </source>
</evidence>
<feature type="transmembrane region" description="Helical" evidence="8">
    <location>
        <begin position="231"/>
        <end position="249"/>
    </location>
</feature>
<sequence>MLQEHDLNDSEFDLLEGVKSLFRSIVECIFFDSNIFRREDSKLMAVYSRDKDYLFDVNCEGFFTASVRSTVIDFILERKRFSDDDTDTFAFGIQRLINEKTYTAAYPLHDGTMKTEGSMRNMLAKDWASMKRWAHYQPLDQIRDYFGEKFGIYFAWLGFYTNMLILPSIVGILCFVYGCATMLNNQLSEDICDKTNNITMCPLCDRKCDYWKLSDTCLYARITYLFDNPTTVFFAIFMSFWAALFLEMWKRYSAGIVHRWGLTGFSAQAEHPRPEYQARLTNAKIRKMNVVTHVMEPYVSFWKVRVPATILSFSVVLLLITVAVGAVFAVVLYRMCVVSSLHLFGDTNDALFIPATAGLLNLVCIMILNWWKVRAAEVYDKLAVYMTELELLRTQTEFDDSLTLKIYLFQFVNYYTSIFYIAFLKGQYVGYPKKYNKIFNLRQEECNPGGCLMELCMQLAIIMIGKQALNTALEMINPLIWKWFNTFTTKTGLVQPKEENRSTDEVNEVHSTQWAHDFKLLEWGPRGLFYEYLELVLQYGFVTIFVAAFPLAPFFALLNNVFEMRLDAKKFLKFYRRPVPRRVRDIGVWFHILEILGKIAGMIIAFTSNFIPKMVYALSVSEDKSLEGFLDHSLSYFNTSDFPPDVAPQNPAYDVEICR</sequence>
<comment type="caution">
    <text evidence="11">The sequence shown here is derived from an EMBL/GenBank/DDBJ whole genome shotgun (WGS) entry which is preliminary data.</text>
</comment>
<evidence type="ECO:0000256" key="1">
    <source>
        <dbReference type="ARBA" id="ARBA00004651"/>
    </source>
</evidence>
<dbReference type="InterPro" id="IPR007632">
    <property type="entry name" value="Anoctamin"/>
</dbReference>
<evidence type="ECO:0000256" key="4">
    <source>
        <dbReference type="ARBA" id="ARBA00022692"/>
    </source>
</evidence>
<dbReference type="PANTHER" id="PTHR12308:SF83">
    <property type="entry name" value="ANOCTAMIN"/>
    <property type="match status" value="1"/>
</dbReference>
<feature type="transmembrane region" description="Helical" evidence="8">
    <location>
        <begin position="153"/>
        <end position="178"/>
    </location>
</feature>
<accession>A0A8K0JXG4</accession>
<reference evidence="11" key="1">
    <citation type="submission" date="2013-04" db="EMBL/GenBank/DDBJ databases">
        <authorList>
            <person name="Qu J."/>
            <person name="Murali S.C."/>
            <person name="Bandaranaike D."/>
            <person name="Bellair M."/>
            <person name="Blankenburg K."/>
            <person name="Chao H."/>
            <person name="Dinh H."/>
            <person name="Doddapaneni H."/>
            <person name="Downs B."/>
            <person name="Dugan-Rocha S."/>
            <person name="Elkadiri S."/>
            <person name="Gnanaolivu R.D."/>
            <person name="Hernandez B."/>
            <person name="Javaid M."/>
            <person name="Jayaseelan J.C."/>
            <person name="Lee S."/>
            <person name="Li M."/>
            <person name="Ming W."/>
            <person name="Munidasa M."/>
            <person name="Muniz J."/>
            <person name="Nguyen L."/>
            <person name="Ongeri F."/>
            <person name="Osuji N."/>
            <person name="Pu L.-L."/>
            <person name="Puazo M."/>
            <person name="Qu C."/>
            <person name="Quiroz J."/>
            <person name="Raj R."/>
            <person name="Weissenberger G."/>
            <person name="Xin Y."/>
            <person name="Zou X."/>
            <person name="Han Y."/>
            <person name="Richards S."/>
            <person name="Worley K."/>
            <person name="Muzny D."/>
            <person name="Gibbs R."/>
        </authorList>
    </citation>
    <scope>NUCLEOTIDE SEQUENCE</scope>
    <source>
        <strain evidence="11">Sampled in the wild</strain>
    </source>
</reference>
<dbReference type="GO" id="GO:0005886">
    <property type="term" value="C:plasma membrane"/>
    <property type="evidence" value="ECO:0007669"/>
    <property type="project" value="UniProtKB-SubCell"/>
</dbReference>
<dbReference type="InterPro" id="IPR032394">
    <property type="entry name" value="Anoct_dimer"/>
</dbReference>